<keyword evidence="2" id="KW-1185">Reference proteome</keyword>
<dbReference type="InterPro" id="IPR004375">
    <property type="entry name" value="NanQ/TabA/YiaL"/>
</dbReference>
<evidence type="ECO:0000313" key="1">
    <source>
        <dbReference type="EMBL" id="KAJ3616166.1"/>
    </source>
</evidence>
<organism evidence="1 2">
    <name type="scientific">Zophobas morio</name>
    <dbReference type="NCBI Taxonomy" id="2755281"/>
    <lineage>
        <taxon>Eukaryota</taxon>
        <taxon>Metazoa</taxon>
        <taxon>Ecdysozoa</taxon>
        <taxon>Arthropoda</taxon>
        <taxon>Hexapoda</taxon>
        <taxon>Insecta</taxon>
        <taxon>Pterygota</taxon>
        <taxon>Neoptera</taxon>
        <taxon>Endopterygota</taxon>
        <taxon>Coleoptera</taxon>
        <taxon>Polyphaga</taxon>
        <taxon>Cucujiformia</taxon>
        <taxon>Tenebrionidae</taxon>
        <taxon>Zophobas</taxon>
    </lineage>
</organism>
<reference evidence="1" key="1">
    <citation type="journal article" date="2023" name="G3 (Bethesda)">
        <title>Whole genome assemblies of Zophobas morio and Tenebrio molitor.</title>
        <authorList>
            <person name="Kaur S."/>
            <person name="Stinson S.A."/>
            <person name="diCenzo G.C."/>
        </authorList>
    </citation>
    <scope>NUCLEOTIDE SEQUENCE</scope>
    <source>
        <strain evidence="1">QUZm001</strain>
    </source>
</reference>
<proteinExistence type="predicted"/>
<accession>A0AA38HIC1</accession>
<protein>
    <submittedName>
        <fullName evidence="1">Uncharacterized protein</fullName>
    </submittedName>
</protein>
<comment type="caution">
    <text evidence="1">The sequence shown here is derived from an EMBL/GenBank/DDBJ whole genome shotgun (WGS) entry which is preliminary data.</text>
</comment>
<sequence>MDQPCYDIDDAPYELHEIYADVHFILNNDSELVGFKPGSELIDAPLVDEGSDVRFVSSDITNIMELSGDKFALFMPGEGHAPKINDGKSKVTKIICKVK</sequence>
<dbReference type="EMBL" id="JALNTZ010003715">
    <property type="protein sequence ID" value="KAJ3616166.1"/>
    <property type="molecule type" value="Genomic_DNA"/>
</dbReference>
<dbReference type="InterPro" id="IPR037012">
    <property type="entry name" value="NanQ/TabA/YiaL_sf"/>
</dbReference>
<gene>
    <name evidence="1" type="ORF">Zmor_012025</name>
</gene>
<dbReference type="AlphaFoldDB" id="A0AA38HIC1"/>
<name>A0AA38HIC1_9CUCU</name>
<dbReference type="Gene3D" id="2.60.120.370">
    <property type="entry name" value="YhcH/YjgK/YiaL"/>
    <property type="match status" value="1"/>
</dbReference>
<evidence type="ECO:0000313" key="2">
    <source>
        <dbReference type="Proteomes" id="UP001168821"/>
    </source>
</evidence>
<dbReference type="SUPFAM" id="SSF51197">
    <property type="entry name" value="Clavaminate synthase-like"/>
    <property type="match status" value="1"/>
</dbReference>
<dbReference type="Pfam" id="PF04074">
    <property type="entry name" value="DUF386"/>
    <property type="match status" value="1"/>
</dbReference>
<dbReference type="Proteomes" id="UP001168821">
    <property type="component" value="Unassembled WGS sequence"/>
</dbReference>